<dbReference type="PROSITE" id="PS50918">
    <property type="entry name" value="WWE"/>
    <property type="match status" value="5"/>
</dbReference>
<feature type="zinc finger region" description="C3H1-type" evidence="5">
    <location>
        <begin position="172"/>
        <end position="194"/>
    </location>
</feature>
<feature type="compositionally biased region" description="Basic and acidic residues" evidence="6">
    <location>
        <begin position="114"/>
        <end position="132"/>
    </location>
</feature>
<dbReference type="InterPro" id="IPR037197">
    <property type="entry name" value="WWE_dom_sf"/>
</dbReference>
<proteinExistence type="inferred from homology"/>
<dbReference type="InterPro" id="IPR004170">
    <property type="entry name" value="WWE_dom"/>
</dbReference>
<dbReference type="SMART" id="SM00678">
    <property type="entry name" value="WWE"/>
    <property type="match status" value="4"/>
</dbReference>
<feature type="compositionally biased region" description="Low complexity" evidence="6">
    <location>
        <begin position="615"/>
        <end position="627"/>
    </location>
</feature>
<dbReference type="GO" id="GO:0016567">
    <property type="term" value="P:protein ubiquitination"/>
    <property type="evidence" value="ECO:0007669"/>
    <property type="project" value="UniProtKB-UniPathway"/>
</dbReference>
<dbReference type="InterPro" id="IPR051712">
    <property type="entry name" value="ARTD-AVP"/>
</dbReference>
<dbReference type="PANTHER" id="PTHR45740:SF14">
    <property type="entry name" value="NOVEL PROTEIN"/>
    <property type="match status" value="1"/>
</dbReference>
<keyword evidence="5" id="KW-0862">Zinc</keyword>
<feature type="domain" description="WWE" evidence="8">
    <location>
        <begin position="511"/>
        <end position="598"/>
    </location>
</feature>
<dbReference type="EMBL" id="JAAMOB010000004">
    <property type="protein sequence ID" value="KAF4114511.1"/>
    <property type="molecule type" value="Genomic_DNA"/>
</dbReference>
<dbReference type="InterPro" id="IPR000571">
    <property type="entry name" value="Znf_CCCH"/>
</dbReference>
<feature type="domain" description="C3H1-type" evidence="7">
    <location>
        <begin position="172"/>
        <end position="194"/>
    </location>
</feature>
<dbReference type="PROSITE" id="PS50103">
    <property type="entry name" value="ZF_C3H1"/>
    <property type="match status" value="3"/>
</dbReference>
<keyword evidence="10" id="KW-1185">Reference proteome</keyword>
<dbReference type="Gene3D" id="3.30.720.50">
    <property type="match status" value="5"/>
</dbReference>
<dbReference type="AlphaFoldDB" id="A0A7J6D5J7"/>
<keyword evidence="5" id="KW-0479">Metal-binding</keyword>
<protein>
    <submittedName>
        <fullName evidence="9">Uncharacterized protein</fullName>
    </submittedName>
</protein>
<evidence type="ECO:0000256" key="1">
    <source>
        <dbReference type="ARBA" id="ARBA00004123"/>
    </source>
</evidence>
<dbReference type="Gene3D" id="3.30.1370.210">
    <property type="match status" value="1"/>
</dbReference>
<dbReference type="SMART" id="SM00356">
    <property type="entry name" value="ZnF_C3H1"/>
    <property type="match status" value="4"/>
</dbReference>
<accession>A0A7J6D5J7</accession>
<keyword evidence="3" id="KW-0539">Nucleus</keyword>
<dbReference type="UniPathway" id="UPA00143"/>
<feature type="region of interest" description="Disordered" evidence="6">
    <location>
        <begin position="192"/>
        <end position="216"/>
    </location>
</feature>
<evidence type="ECO:0000313" key="10">
    <source>
        <dbReference type="Proteomes" id="UP000579812"/>
    </source>
</evidence>
<evidence type="ECO:0000256" key="3">
    <source>
        <dbReference type="ARBA" id="ARBA00023242"/>
    </source>
</evidence>
<evidence type="ECO:0000256" key="4">
    <source>
        <dbReference type="ARBA" id="ARBA00024347"/>
    </source>
</evidence>
<evidence type="ECO:0000256" key="5">
    <source>
        <dbReference type="PROSITE-ProRule" id="PRU00723"/>
    </source>
</evidence>
<dbReference type="Gene3D" id="4.10.1000.10">
    <property type="entry name" value="Zinc finger, CCCH-type"/>
    <property type="match status" value="1"/>
</dbReference>
<dbReference type="Proteomes" id="UP000579812">
    <property type="component" value="Unassembled WGS sequence"/>
</dbReference>
<feature type="region of interest" description="Disordered" evidence="6">
    <location>
        <begin position="99"/>
        <end position="147"/>
    </location>
</feature>
<dbReference type="GO" id="GO:0005634">
    <property type="term" value="C:nucleus"/>
    <property type="evidence" value="ECO:0007669"/>
    <property type="project" value="UniProtKB-SubCell"/>
</dbReference>
<dbReference type="InterPro" id="IPR018123">
    <property type="entry name" value="WWE-dom_subgr"/>
</dbReference>
<evidence type="ECO:0000256" key="6">
    <source>
        <dbReference type="SAM" id="MobiDB-lite"/>
    </source>
</evidence>
<dbReference type="SUPFAM" id="SSF117839">
    <property type="entry name" value="WWE domain"/>
    <property type="match status" value="5"/>
</dbReference>
<comment type="similarity">
    <text evidence="4">Belongs to the ARTD/PARP family.</text>
</comment>
<evidence type="ECO:0000313" key="9">
    <source>
        <dbReference type="EMBL" id="KAF4114511.1"/>
    </source>
</evidence>
<feature type="region of interest" description="Disordered" evidence="6">
    <location>
        <begin position="608"/>
        <end position="627"/>
    </location>
</feature>
<dbReference type="GO" id="GO:0008270">
    <property type="term" value="F:zinc ion binding"/>
    <property type="evidence" value="ECO:0007669"/>
    <property type="project" value="UniProtKB-KW"/>
</dbReference>
<organism evidence="9 10">
    <name type="scientific">Onychostoma macrolepis</name>
    <dbReference type="NCBI Taxonomy" id="369639"/>
    <lineage>
        <taxon>Eukaryota</taxon>
        <taxon>Metazoa</taxon>
        <taxon>Chordata</taxon>
        <taxon>Craniata</taxon>
        <taxon>Vertebrata</taxon>
        <taxon>Euteleostomi</taxon>
        <taxon>Actinopterygii</taxon>
        <taxon>Neopterygii</taxon>
        <taxon>Teleostei</taxon>
        <taxon>Ostariophysi</taxon>
        <taxon>Cypriniformes</taxon>
        <taxon>Cyprinidae</taxon>
        <taxon>Acrossocheilinae</taxon>
        <taxon>Onychostoma</taxon>
    </lineage>
</organism>
<feature type="region of interest" description="Disordered" evidence="6">
    <location>
        <begin position="349"/>
        <end position="369"/>
    </location>
</feature>
<evidence type="ECO:0000259" key="7">
    <source>
        <dbReference type="PROSITE" id="PS50103"/>
    </source>
</evidence>
<comment type="pathway">
    <text evidence="2">Protein modification; protein ubiquitination.</text>
</comment>
<feature type="domain" description="WWE" evidence="8">
    <location>
        <begin position="705"/>
        <end position="790"/>
    </location>
</feature>
<comment type="caution">
    <text evidence="9">The sequence shown here is derived from an EMBL/GenBank/DDBJ whole genome shotgun (WGS) entry which is preliminary data.</text>
</comment>
<feature type="domain" description="WWE" evidence="8">
    <location>
        <begin position="274"/>
        <end position="358"/>
    </location>
</feature>
<keyword evidence="5" id="KW-0863">Zinc-finger</keyword>
<feature type="domain" description="WWE" evidence="8">
    <location>
        <begin position="380"/>
        <end position="460"/>
    </location>
</feature>
<feature type="zinc finger region" description="C3H1-type" evidence="5">
    <location>
        <begin position="147"/>
        <end position="171"/>
    </location>
</feature>
<reference evidence="9 10" key="1">
    <citation type="submission" date="2020-04" db="EMBL/GenBank/DDBJ databases">
        <title>Chromosome-level genome assembly of a cyprinid fish Onychostoma macrolepis by integration of Nanopore Sequencing, Bionano and Hi-C technology.</title>
        <authorList>
            <person name="Wang D."/>
        </authorList>
    </citation>
    <scope>NUCLEOTIDE SEQUENCE [LARGE SCALE GENOMIC DNA]</scope>
    <source>
        <strain evidence="9">SWU-2019</strain>
        <tissue evidence="9">Muscle</tissue>
    </source>
</reference>
<gene>
    <name evidence="9" type="ORF">G5714_004734</name>
</gene>
<evidence type="ECO:0000259" key="8">
    <source>
        <dbReference type="PROSITE" id="PS50918"/>
    </source>
</evidence>
<sequence length="791" mass="90049">MNMASNYLDSDEGSYQQSSESPPEFSDSDTDSEAASDSGSGSGSGSDTEDDVQTSSKNVCMHYNRGHCRFGDKCRDEHVCKDFLKGSCKFGAGCRLNHNRQSLSSGQGRRRSRPSSEKLTAHESQKSRKDSEAASNSGSDTEDDVQTSSKNVCMHYNRGHCQFGNKCRDEHVCKDFLKGSCKFGAGCRLNHNRQSLSSGQGRQRSRPSSEKTSEEFDGPYKWQLNFRSGWENISNDHILEAQFSLPSTKGIKIYNTQAGAISIDFTKMRVLQKTNIKVRRMSSKDTEWLWYYRADHSWCQYGDKGKASPIQSSDLETAYQNNRRGSVKFTIDSIQYEISFKEMCQKNLSTDRKRRIRRRPKYEPSQSGGFHGITSQLIKNFKNLSPSTNKTPEWQFKGRNQWHTFKNMGGCSVSSADIEKCYQQNQTSMNFTVNGDGYTLDFAKMSQVNQKTKAERKLFNGQQWVSIFNDFVIEAHYCQPGANGITLNLNKGPAFIDFDEMTVDGVAFTCVRRNTLLSPNQKEVIGWYYEDNRHWCEYGSHGSGGRSSSIRSDFIEQQYNRNPRGSVQFTVGRMTYKVDFTAMTQTNLSTYMLRKVRRRPKFNEVVMDNSSNQNSLPTLASPPANPSNSSSHYIWEFMGDEGIWTEYQKPGCSLDSAEIERLYQLNPQCQVSFTVRRFSYTLYFSGMYQVNNKYGTNRAVRRIASGIQPTNSTSSQARWQFKDMDGQWKDYIKGGSRGCCSVSSQDIEAEYQQDSTGTMSFRAGRFNYEIDFSDMTQTNQSTNTTRSVRRL</sequence>
<feature type="domain" description="C3H1-type" evidence="7">
    <location>
        <begin position="147"/>
        <end position="171"/>
    </location>
</feature>
<feature type="region of interest" description="Disordered" evidence="6">
    <location>
        <begin position="1"/>
        <end position="53"/>
    </location>
</feature>
<name>A0A7J6D5J7_9TELE</name>
<dbReference type="Pfam" id="PF02825">
    <property type="entry name" value="WWE"/>
    <property type="match status" value="5"/>
</dbReference>
<dbReference type="GO" id="GO:0003950">
    <property type="term" value="F:NAD+ poly-ADP-ribosyltransferase activity"/>
    <property type="evidence" value="ECO:0007669"/>
    <property type="project" value="TreeGrafter"/>
</dbReference>
<comment type="subcellular location">
    <subcellularLocation>
        <location evidence="1">Nucleus</location>
    </subcellularLocation>
</comment>
<feature type="compositionally biased region" description="Low complexity" evidence="6">
    <location>
        <begin position="193"/>
        <end position="202"/>
    </location>
</feature>
<feature type="domain" description="C3H1-type" evidence="7">
    <location>
        <begin position="54"/>
        <end position="81"/>
    </location>
</feature>
<dbReference type="GO" id="GO:1990404">
    <property type="term" value="F:NAD+-protein mono-ADP-ribosyltransferase activity"/>
    <property type="evidence" value="ECO:0007669"/>
    <property type="project" value="TreeGrafter"/>
</dbReference>
<evidence type="ECO:0000256" key="2">
    <source>
        <dbReference type="ARBA" id="ARBA00004906"/>
    </source>
</evidence>
<feature type="domain" description="WWE" evidence="8">
    <location>
        <begin position="621"/>
        <end position="702"/>
    </location>
</feature>
<dbReference type="PANTHER" id="PTHR45740">
    <property type="entry name" value="POLY [ADP-RIBOSE] POLYMERASE"/>
    <property type="match status" value="1"/>
</dbReference>
<feature type="compositionally biased region" description="Polar residues" evidence="6">
    <location>
        <begin position="1"/>
        <end position="17"/>
    </location>
</feature>
<feature type="zinc finger region" description="C3H1-type" evidence="5">
    <location>
        <begin position="54"/>
        <end position="81"/>
    </location>
</feature>